<dbReference type="Proteomes" id="UP000290657">
    <property type="component" value="Unassembled WGS sequence"/>
</dbReference>
<dbReference type="RefSeq" id="WP_128995538.1">
    <property type="nucleotide sequence ID" value="NZ_PDKN01000002.1"/>
</dbReference>
<sequence>MKNIHLICAVLFTLYIVIDRAYIRLFIEKKRREIFYKNVKYPMLLLSVCLIISGGVLFFNTAWSGLLFAKFISAVLLLLGFFFCPVYMKKNSSMVKQMMYRWGVVVLLISTLSLAAVL</sequence>
<dbReference type="EMBL" id="PDKN01000002">
    <property type="protein sequence ID" value="RXJ60189.1"/>
    <property type="molecule type" value="Genomic_DNA"/>
</dbReference>
<keyword evidence="1" id="KW-0812">Transmembrane</keyword>
<keyword evidence="3" id="KW-1185">Reference proteome</keyword>
<keyword evidence="1" id="KW-0472">Membrane</keyword>
<protein>
    <submittedName>
        <fullName evidence="2">Uncharacterized protein</fullName>
    </submittedName>
</protein>
<proteinExistence type="predicted"/>
<organism evidence="2 3">
    <name type="scientific">Candidatus Marinarcus aquaticus</name>
    <dbReference type="NCBI Taxonomy" id="2044504"/>
    <lineage>
        <taxon>Bacteria</taxon>
        <taxon>Pseudomonadati</taxon>
        <taxon>Campylobacterota</taxon>
        <taxon>Epsilonproteobacteria</taxon>
        <taxon>Campylobacterales</taxon>
        <taxon>Arcobacteraceae</taxon>
        <taxon>Candidatus Marinarcus</taxon>
    </lineage>
</organism>
<gene>
    <name evidence="2" type="ORF">CRV04_04085</name>
</gene>
<feature type="transmembrane region" description="Helical" evidence="1">
    <location>
        <begin position="99"/>
        <end position="117"/>
    </location>
</feature>
<feature type="transmembrane region" description="Helical" evidence="1">
    <location>
        <begin position="6"/>
        <end position="27"/>
    </location>
</feature>
<reference evidence="2 3" key="1">
    <citation type="submission" date="2017-10" db="EMBL/GenBank/DDBJ databases">
        <title>Genomics of the genus Arcobacter.</title>
        <authorList>
            <person name="Perez-Cataluna A."/>
            <person name="Figueras M.J."/>
        </authorList>
    </citation>
    <scope>NUCLEOTIDE SEQUENCE [LARGE SCALE GENOMIC DNA]</scope>
    <source>
        <strain evidence="2 3">CECT 8987</strain>
    </source>
</reference>
<comment type="caution">
    <text evidence="2">The sequence shown here is derived from an EMBL/GenBank/DDBJ whole genome shotgun (WGS) entry which is preliminary data.</text>
</comment>
<evidence type="ECO:0000313" key="2">
    <source>
        <dbReference type="EMBL" id="RXJ60189.1"/>
    </source>
</evidence>
<evidence type="ECO:0000256" key="1">
    <source>
        <dbReference type="SAM" id="Phobius"/>
    </source>
</evidence>
<feature type="transmembrane region" description="Helical" evidence="1">
    <location>
        <begin position="39"/>
        <end position="59"/>
    </location>
</feature>
<feature type="transmembrane region" description="Helical" evidence="1">
    <location>
        <begin position="65"/>
        <end position="87"/>
    </location>
</feature>
<keyword evidence="1" id="KW-1133">Transmembrane helix</keyword>
<evidence type="ECO:0000313" key="3">
    <source>
        <dbReference type="Proteomes" id="UP000290657"/>
    </source>
</evidence>
<dbReference type="AlphaFoldDB" id="A0A4Q0XVG2"/>
<name>A0A4Q0XVG2_9BACT</name>
<accession>A0A4Q0XVG2</accession>